<accession>A0A0F9FX99</accession>
<dbReference type="AlphaFoldDB" id="A0A0F9FX99"/>
<evidence type="ECO:0000256" key="1">
    <source>
        <dbReference type="SAM" id="MobiDB-lite"/>
    </source>
</evidence>
<dbReference type="InterPro" id="IPR013424">
    <property type="entry name" value="Ice-binding_C"/>
</dbReference>
<protein>
    <recommendedName>
        <fullName evidence="2">Ice-binding protein C-terminal domain-containing protein</fullName>
    </recommendedName>
</protein>
<comment type="caution">
    <text evidence="3">The sequence shown here is derived from an EMBL/GenBank/DDBJ whole genome shotgun (WGS) entry which is preliminary data.</text>
</comment>
<feature type="non-terminal residue" evidence="3">
    <location>
        <position position="1"/>
    </location>
</feature>
<feature type="region of interest" description="Disordered" evidence="1">
    <location>
        <begin position="9"/>
        <end position="28"/>
    </location>
</feature>
<evidence type="ECO:0000313" key="3">
    <source>
        <dbReference type="EMBL" id="KKL55757.1"/>
    </source>
</evidence>
<proteinExistence type="predicted"/>
<organism evidence="3">
    <name type="scientific">marine sediment metagenome</name>
    <dbReference type="NCBI Taxonomy" id="412755"/>
    <lineage>
        <taxon>unclassified sequences</taxon>
        <taxon>metagenomes</taxon>
        <taxon>ecological metagenomes</taxon>
    </lineage>
</organism>
<gene>
    <name evidence="3" type="ORF">LCGC14_2252210</name>
</gene>
<dbReference type="NCBIfam" id="TIGR02595">
    <property type="entry name" value="PEP_CTERM"/>
    <property type="match status" value="1"/>
</dbReference>
<reference evidence="3" key="1">
    <citation type="journal article" date="2015" name="Nature">
        <title>Complex archaea that bridge the gap between prokaryotes and eukaryotes.</title>
        <authorList>
            <person name="Spang A."/>
            <person name="Saw J.H."/>
            <person name="Jorgensen S.L."/>
            <person name="Zaremba-Niedzwiedzka K."/>
            <person name="Martijn J."/>
            <person name="Lind A.E."/>
            <person name="van Eijk R."/>
            <person name="Schleper C."/>
            <person name="Guy L."/>
            <person name="Ettema T.J."/>
        </authorList>
    </citation>
    <scope>NUCLEOTIDE SEQUENCE</scope>
</reference>
<dbReference type="Pfam" id="PF07589">
    <property type="entry name" value="PEP-CTERM"/>
    <property type="match status" value="1"/>
</dbReference>
<name>A0A0F9FX99_9ZZZZ</name>
<dbReference type="EMBL" id="LAZR01030727">
    <property type="protein sequence ID" value="KKL55757.1"/>
    <property type="molecule type" value="Genomic_DNA"/>
</dbReference>
<evidence type="ECO:0000259" key="2">
    <source>
        <dbReference type="Pfam" id="PF07589"/>
    </source>
</evidence>
<sequence length="204" mass="23564">LVACWEQGESFPTEYDRPDDPNGPAGSKDLIDGVTYHLEGSLDDQLSDSDWGNWEGEFDWIDSGYGRQGLVGLVNRQDSQVVATFHLDNEPEPRPVKHLWIEMEYYFEGEWEWQSDMIPAFTDMEWRDEALGDGWRRRTWWFEIEPNPISEELIMTVSTYDTGTLVFDYIHVATECVPEPSTFVLACLGLLGLGCYGYRRRKSC</sequence>
<feature type="domain" description="Ice-binding protein C-terminal" evidence="2">
    <location>
        <begin position="177"/>
        <end position="201"/>
    </location>
</feature>